<evidence type="ECO:0000313" key="1">
    <source>
        <dbReference type="EMBL" id="ETR73177.1"/>
    </source>
</evidence>
<dbReference type="Proteomes" id="UP000189670">
    <property type="component" value="Unassembled WGS sequence"/>
</dbReference>
<dbReference type="Pfam" id="PF13692">
    <property type="entry name" value="Glyco_trans_1_4"/>
    <property type="match status" value="1"/>
</dbReference>
<dbReference type="PANTHER" id="PTHR12526">
    <property type="entry name" value="GLYCOSYLTRANSFERASE"/>
    <property type="match status" value="1"/>
</dbReference>
<reference evidence="2" key="1">
    <citation type="submission" date="2012-11" db="EMBL/GenBank/DDBJ databases">
        <authorList>
            <person name="Lucero-Rivera Y.E."/>
            <person name="Tovar-Ramirez D."/>
        </authorList>
    </citation>
    <scope>NUCLEOTIDE SEQUENCE [LARGE SCALE GENOMIC DNA]</scope>
    <source>
        <strain evidence="2">Araruama</strain>
    </source>
</reference>
<organism evidence="1 2">
    <name type="scientific">Candidatus Magnetoglobus multicellularis str. Araruama</name>
    <dbReference type="NCBI Taxonomy" id="890399"/>
    <lineage>
        <taxon>Bacteria</taxon>
        <taxon>Pseudomonadati</taxon>
        <taxon>Thermodesulfobacteriota</taxon>
        <taxon>Desulfobacteria</taxon>
        <taxon>Desulfobacterales</taxon>
        <taxon>Desulfobacteraceae</taxon>
        <taxon>Candidatus Magnetoglobus</taxon>
    </lineage>
</organism>
<proteinExistence type="predicted"/>
<evidence type="ECO:0008006" key="3">
    <source>
        <dbReference type="Google" id="ProtNLM"/>
    </source>
</evidence>
<dbReference type="CDD" id="cd03794">
    <property type="entry name" value="GT4_WbuB-like"/>
    <property type="match status" value="1"/>
</dbReference>
<evidence type="ECO:0000313" key="2">
    <source>
        <dbReference type="Proteomes" id="UP000189670"/>
    </source>
</evidence>
<dbReference type="SUPFAM" id="SSF53756">
    <property type="entry name" value="UDP-Glycosyltransferase/glycogen phosphorylase"/>
    <property type="match status" value="1"/>
</dbReference>
<dbReference type="AlphaFoldDB" id="A0A1V1PE77"/>
<accession>A0A1V1PE77</accession>
<sequence length="153" mass="17431">MIFIGDGKLKPELQKRAYEDNLDNCVFMDPIPKTQLIEKLKNADIGLMILDNIPAFYYGTSPNKFFDYIACGLPVINNYPGWLADLIHENRCGCAVPPDDPDALARALITLVDNPQRLKEMGQNSRKLAESRFDRELLANQWIQWVEKVYANG</sequence>
<name>A0A1V1PE77_9BACT</name>
<dbReference type="Gene3D" id="3.40.50.2000">
    <property type="entry name" value="Glycogen Phosphorylase B"/>
    <property type="match status" value="1"/>
</dbReference>
<gene>
    <name evidence="1" type="ORF">OMM_07108</name>
</gene>
<comment type="caution">
    <text evidence="1">The sequence shown here is derived from an EMBL/GenBank/DDBJ whole genome shotgun (WGS) entry which is preliminary data.</text>
</comment>
<protein>
    <recommendedName>
        <fullName evidence="3">Glycosyl transferase family 1 domain-containing protein</fullName>
    </recommendedName>
</protein>
<dbReference type="EMBL" id="ATBP01000081">
    <property type="protein sequence ID" value="ETR73177.1"/>
    <property type="molecule type" value="Genomic_DNA"/>
</dbReference>